<dbReference type="Pfam" id="PF07394">
    <property type="entry name" value="DUF1501"/>
    <property type="match status" value="1"/>
</dbReference>
<keyword evidence="2" id="KW-1185">Reference proteome</keyword>
<organism evidence="1 2">
    <name type="scientific">Aeoliella straminimaris</name>
    <dbReference type="NCBI Taxonomy" id="2954799"/>
    <lineage>
        <taxon>Bacteria</taxon>
        <taxon>Pseudomonadati</taxon>
        <taxon>Planctomycetota</taxon>
        <taxon>Planctomycetia</taxon>
        <taxon>Pirellulales</taxon>
        <taxon>Lacipirellulaceae</taxon>
        <taxon>Aeoliella</taxon>
    </lineage>
</organism>
<dbReference type="PANTHER" id="PTHR43737:SF1">
    <property type="entry name" value="DUF1501 DOMAIN-CONTAINING PROTEIN"/>
    <property type="match status" value="1"/>
</dbReference>
<reference evidence="1" key="1">
    <citation type="submission" date="2022-06" db="EMBL/GenBank/DDBJ databases">
        <title>Aeoliella straminimaris, a novel planctomycete from sediments.</title>
        <authorList>
            <person name="Vitorino I.R."/>
            <person name="Lage O.M."/>
        </authorList>
    </citation>
    <scope>NUCLEOTIDE SEQUENCE</scope>
    <source>
        <strain evidence="1">ICT_H6.2</strain>
    </source>
</reference>
<sequence>MPHYQGLSRRSFLTVGSLAGLGLTLGDYLFLRQAQASESATALSEKAKSVIHIFMPGGMSAQESWDPKPNAPIEYRGELRAINTKIRGEQFSELLPQTAKVADKMTVIRSLTHGEAAHERGVHNMLTGYRPSPALVYPSMGSVVSHELGPRNNLPAYISVPNQFDPSAGTGYLSSSFAPFSLGAAPERNGFKVRDLNLPGGVDEVRYNRRRELLDLVNCDFNDRVAADNVGAMNTFYERAFDMVNSAEAREAFNLEAEDGKMRDRYGRNQAGARMLLARRLVEAGARFVTMTYGGWDHHNQITGNMRRLMPDFDRAYAALLSDLDERGLLDSTLVLVSSEFGRTPKINQDGGRDHWPKVFSVALAGGGVHRGSIVGSSGATATEPDDTPISPEDLATTVYHQLGINAEKELIAPGARPIEIVKGGQVRHEIVG</sequence>
<dbReference type="PANTHER" id="PTHR43737">
    <property type="entry name" value="BLL7424 PROTEIN"/>
    <property type="match status" value="1"/>
</dbReference>
<dbReference type="InterPro" id="IPR010869">
    <property type="entry name" value="DUF1501"/>
</dbReference>
<dbReference type="RefSeq" id="WP_252851066.1">
    <property type="nucleotide sequence ID" value="NZ_JAMXLR010000015.1"/>
</dbReference>
<protein>
    <submittedName>
        <fullName evidence="1">DUF1501 domain-containing protein</fullName>
    </submittedName>
</protein>
<accession>A0A9X2FBE5</accession>
<dbReference type="InterPro" id="IPR017850">
    <property type="entry name" value="Alkaline_phosphatase_core_sf"/>
</dbReference>
<gene>
    <name evidence="1" type="ORF">NG895_03505</name>
</gene>
<dbReference type="AlphaFoldDB" id="A0A9X2FBE5"/>
<dbReference type="SUPFAM" id="SSF53649">
    <property type="entry name" value="Alkaline phosphatase-like"/>
    <property type="match status" value="1"/>
</dbReference>
<dbReference type="InterPro" id="IPR006311">
    <property type="entry name" value="TAT_signal"/>
</dbReference>
<proteinExistence type="predicted"/>
<evidence type="ECO:0000313" key="2">
    <source>
        <dbReference type="Proteomes" id="UP001155241"/>
    </source>
</evidence>
<evidence type="ECO:0000313" key="1">
    <source>
        <dbReference type="EMBL" id="MCO6042966.1"/>
    </source>
</evidence>
<dbReference type="EMBL" id="JAMXLR010000015">
    <property type="protein sequence ID" value="MCO6042966.1"/>
    <property type="molecule type" value="Genomic_DNA"/>
</dbReference>
<name>A0A9X2FBE5_9BACT</name>
<dbReference type="PROSITE" id="PS51318">
    <property type="entry name" value="TAT"/>
    <property type="match status" value="1"/>
</dbReference>
<dbReference type="Proteomes" id="UP001155241">
    <property type="component" value="Unassembled WGS sequence"/>
</dbReference>
<comment type="caution">
    <text evidence="1">The sequence shown here is derived from an EMBL/GenBank/DDBJ whole genome shotgun (WGS) entry which is preliminary data.</text>
</comment>
<dbReference type="Gene3D" id="3.40.720.10">
    <property type="entry name" value="Alkaline Phosphatase, subunit A"/>
    <property type="match status" value="1"/>
</dbReference>